<name>A0AAV5TU46_9BILA</name>
<feature type="non-terminal residue" evidence="1">
    <location>
        <position position="1"/>
    </location>
</feature>
<dbReference type="AlphaFoldDB" id="A0AAV5TU46"/>
<dbReference type="PANTHER" id="PTHR16450">
    <property type="entry name" value="RING FINGER PROTEIN 186"/>
    <property type="match status" value="1"/>
</dbReference>
<evidence type="ECO:0000313" key="1">
    <source>
        <dbReference type="EMBL" id="GMS97977.1"/>
    </source>
</evidence>
<proteinExistence type="predicted"/>
<gene>
    <name evidence="1" type="ORF">PENTCL1PPCAC_20152</name>
</gene>
<reference evidence="1" key="1">
    <citation type="submission" date="2023-10" db="EMBL/GenBank/DDBJ databases">
        <title>Genome assembly of Pristionchus species.</title>
        <authorList>
            <person name="Yoshida K."/>
            <person name="Sommer R.J."/>
        </authorList>
    </citation>
    <scope>NUCLEOTIDE SEQUENCE</scope>
    <source>
        <strain evidence="1">RS0144</strain>
    </source>
</reference>
<protein>
    <recommendedName>
        <fullName evidence="3">F-box domain-containing protein</fullName>
    </recommendedName>
</protein>
<organism evidence="1 2">
    <name type="scientific">Pristionchus entomophagus</name>
    <dbReference type="NCBI Taxonomy" id="358040"/>
    <lineage>
        <taxon>Eukaryota</taxon>
        <taxon>Metazoa</taxon>
        <taxon>Ecdysozoa</taxon>
        <taxon>Nematoda</taxon>
        <taxon>Chromadorea</taxon>
        <taxon>Rhabditida</taxon>
        <taxon>Rhabditina</taxon>
        <taxon>Diplogasteromorpha</taxon>
        <taxon>Diplogasteroidea</taxon>
        <taxon>Neodiplogasteridae</taxon>
        <taxon>Pristionchus</taxon>
    </lineage>
</organism>
<dbReference type="EMBL" id="BTSX01000005">
    <property type="protein sequence ID" value="GMS97977.1"/>
    <property type="molecule type" value="Genomic_DNA"/>
</dbReference>
<evidence type="ECO:0000313" key="2">
    <source>
        <dbReference type="Proteomes" id="UP001432027"/>
    </source>
</evidence>
<dbReference type="Proteomes" id="UP001432027">
    <property type="component" value="Unassembled WGS sequence"/>
</dbReference>
<sequence length="268" mass="30189">KKDSEARSTSSSRTLTCSMIRKRLSDIPDLPMGMIFNRLITKTGYGALANVGKTCRHWKSTVDAFLARRSNLHINRIALDTMGRKGGLNVLVFIPEDNVSLHPFANLRKSVVKRFPHVESDGQRFTLLTIRITNSRDAIIDQLAKGIDTVETLDISGVEDTMDPSKIIRLMKNAKVEKLSCETHFRMMIVQTSRSIRFSRRCRVCLVTNPRYRVAFIACGHASCLACAQSLPRARGHADGDGERRLINRLQANEKNEICMEKIPFTIS</sequence>
<dbReference type="PANTHER" id="PTHR16450:SF1">
    <property type="entry name" value="PROTEIN CBG12045"/>
    <property type="match status" value="1"/>
</dbReference>
<accession>A0AAV5TU46</accession>
<keyword evidence="2" id="KW-1185">Reference proteome</keyword>
<evidence type="ECO:0008006" key="3">
    <source>
        <dbReference type="Google" id="ProtNLM"/>
    </source>
</evidence>
<comment type="caution">
    <text evidence="1">The sequence shown here is derived from an EMBL/GenBank/DDBJ whole genome shotgun (WGS) entry which is preliminary data.</text>
</comment>